<accession>A0A4S8I0K4</accession>
<dbReference type="OrthoDB" id="8432779at2"/>
<reference evidence="2 3" key="1">
    <citation type="submission" date="2019-04" db="EMBL/GenBank/DDBJ databases">
        <title>Niastella caeni sp. nov., isolated from activated sludge.</title>
        <authorList>
            <person name="Sheng M."/>
        </authorList>
    </citation>
    <scope>NUCLEOTIDE SEQUENCE [LARGE SCALE GENOMIC DNA]</scope>
    <source>
        <strain evidence="2 3">HX-2-15</strain>
    </source>
</reference>
<organism evidence="2 3">
    <name type="scientific">Niastella caeni</name>
    <dbReference type="NCBI Taxonomy" id="2569763"/>
    <lineage>
        <taxon>Bacteria</taxon>
        <taxon>Pseudomonadati</taxon>
        <taxon>Bacteroidota</taxon>
        <taxon>Chitinophagia</taxon>
        <taxon>Chitinophagales</taxon>
        <taxon>Chitinophagaceae</taxon>
        <taxon>Niastella</taxon>
    </lineage>
</organism>
<feature type="chain" id="PRO_5020851289" evidence="1">
    <location>
        <begin position="25"/>
        <end position="299"/>
    </location>
</feature>
<evidence type="ECO:0000313" key="2">
    <source>
        <dbReference type="EMBL" id="THU39182.1"/>
    </source>
</evidence>
<dbReference type="RefSeq" id="WP_136577314.1">
    <property type="nucleotide sequence ID" value="NZ_STFF01000003.1"/>
</dbReference>
<dbReference type="InterPro" id="IPR011659">
    <property type="entry name" value="WD40"/>
</dbReference>
<dbReference type="AlphaFoldDB" id="A0A4S8I0K4"/>
<gene>
    <name evidence="2" type="ORF">FAM09_11745</name>
</gene>
<evidence type="ECO:0000313" key="3">
    <source>
        <dbReference type="Proteomes" id="UP000306918"/>
    </source>
</evidence>
<comment type="caution">
    <text evidence="2">The sequence shown here is derived from an EMBL/GenBank/DDBJ whole genome shotgun (WGS) entry which is preliminary data.</text>
</comment>
<evidence type="ECO:0000256" key="1">
    <source>
        <dbReference type="SAM" id="SignalP"/>
    </source>
</evidence>
<proteinExistence type="predicted"/>
<keyword evidence="3" id="KW-1185">Reference proteome</keyword>
<sequence>MNYNKSLSQSWLLIVLTACLASCASNKTQPDAISNIHYPEPMPDSLPIIFLPGIVSKDTLDFNSAFSNDGSTFYFARSRNRKYVILETSYKDHKWQEAAISPLFDTLYSNADPFIAADSALYFISNRPKDKNDTTDDYDIYRMVKQGNTYAGPEYLTGVNSDSTEYYVSVSRSGNIYFSSYRDGNLDLYMSKRTKNGYDQPINLGVTINSAYDEHDPLIAPDESFLVFTSSRPGGLGQADLYITHKTNGQWGNPTNMGSIINTKTYEYCPNLSPDGKYFFYSSEFQVKWVGSEVLRKKG</sequence>
<protein>
    <submittedName>
        <fullName evidence="2">Uncharacterized protein</fullName>
    </submittedName>
</protein>
<dbReference type="EMBL" id="STFF01000003">
    <property type="protein sequence ID" value="THU39182.1"/>
    <property type="molecule type" value="Genomic_DNA"/>
</dbReference>
<dbReference type="Pfam" id="PF07676">
    <property type="entry name" value="PD40"/>
    <property type="match status" value="4"/>
</dbReference>
<keyword evidence="1" id="KW-0732">Signal</keyword>
<feature type="signal peptide" evidence="1">
    <location>
        <begin position="1"/>
        <end position="24"/>
    </location>
</feature>
<dbReference type="Proteomes" id="UP000306918">
    <property type="component" value="Unassembled WGS sequence"/>
</dbReference>
<dbReference type="SUPFAM" id="SSF82171">
    <property type="entry name" value="DPP6 N-terminal domain-like"/>
    <property type="match status" value="1"/>
</dbReference>
<name>A0A4S8I0K4_9BACT</name>
<dbReference type="PROSITE" id="PS51257">
    <property type="entry name" value="PROKAR_LIPOPROTEIN"/>
    <property type="match status" value="1"/>
</dbReference>
<dbReference type="InterPro" id="IPR011042">
    <property type="entry name" value="6-blade_b-propeller_TolB-like"/>
</dbReference>
<dbReference type="Gene3D" id="2.120.10.30">
    <property type="entry name" value="TolB, C-terminal domain"/>
    <property type="match status" value="1"/>
</dbReference>